<dbReference type="EMBL" id="JBHTJA010000049">
    <property type="protein sequence ID" value="MFD0903148.1"/>
    <property type="molecule type" value="Genomic_DNA"/>
</dbReference>
<dbReference type="InterPro" id="IPR047789">
    <property type="entry name" value="CU044_5270-like"/>
</dbReference>
<name>A0ABW3EW51_9ACTN</name>
<evidence type="ECO:0000313" key="4">
    <source>
        <dbReference type="Proteomes" id="UP001596972"/>
    </source>
</evidence>
<feature type="region of interest" description="Disordered" evidence="1">
    <location>
        <begin position="67"/>
        <end position="116"/>
    </location>
</feature>
<dbReference type="Proteomes" id="UP001596972">
    <property type="component" value="Unassembled WGS sequence"/>
</dbReference>
<keyword evidence="2" id="KW-1133">Transmembrane helix</keyword>
<sequence>AASRRAAGPGRLPRLGVRLAAVGALATAAVVGVTVLQSGGVDEQGRPAPVVPGIPAGPVANASELLERAAQSAEARPFTPPRPDQWVYTESRSRRGDTPNGPLSDDPADTRTNRSWTRADGKVIALMENGRLEQVPLAAGTMPPSDYASLAKLPTDPDALLKWVYAGMGGLGETSEGRYSTAYGTLSAILRDNVLPPRLEAAVFRAIKKIPDVTLVEGRVDMAGRQAIALGRITEGYIHEEILFDPKTYRYLGERAVAIKDHSTRGEDGTLSFRKGDLMRLTVQVKTGIVDEAGQRP</sequence>
<proteinExistence type="predicted"/>
<evidence type="ECO:0000313" key="3">
    <source>
        <dbReference type="EMBL" id="MFD0903148.1"/>
    </source>
</evidence>
<keyword evidence="2" id="KW-0472">Membrane</keyword>
<evidence type="ECO:0000256" key="1">
    <source>
        <dbReference type="SAM" id="MobiDB-lite"/>
    </source>
</evidence>
<evidence type="ECO:0000256" key="2">
    <source>
        <dbReference type="SAM" id="Phobius"/>
    </source>
</evidence>
<dbReference type="NCBIfam" id="NF038083">
    <property type="entry name" value="CU044_5270_fam"/>
    <property type="match status" value="1"/>
</dbReference>
<feature type="non-terminal residue" evidence="3">
    <location>
        <position position="1"/>
    </location>
</feature>
<comment type="caution">
    <text evidence="3">The sequence shown here is derived from an EMBL/GenBank/DDBJ whole genome shotgun (WGS) entry which is preliminary data.</text>
</comment>
<dbReference type="RefSeq" id="WP_378301664.1">
    <property type="nucleotide sequence ID" value="NZ_JBHTJA010000049.1"/>
</dbReference>
<feature type="transmembrane region" description="Helical" evidence="2">
    <location>
        <begin position="15"/>
        <end position="36"/>
    </location>
</feature>
<keyword evidence="2" id="KW-0812">Transmembrane</keyword>
<organism evidence="3 4">
    <name type="scientific">Actinomadura sediminis</name>
    <dbReference type="NCBI Taxonomy" id="1038904"/>
    <lineage>
        <taxon>Bacteria</taxon>
        <taxon>Bacillati</taxon>
        <taxon>Actinomycetota</taxon>
        <taxon>Actinomycetes</taxon>
        <taxon>Streptosporangiales</taxon>
        <taxon>Thermomonosporaceae</taxon>
        <taxon>Actinomadura</taxon>
    </lineage>
</organism>
<gene>
    <name evidence="3" type="ORF">ACFQ11_22325</name>
</gene>
<keyword evidence="4" id="KW-1185">Reference proteome</keyword>
<reference evidence="4" key="1">
    <citation type="journal article" date="2019" name="Int. J. Syst. Evol. Microbiol.">
        <title>The Global Catalogue of Microorganisms (GCM) 10K type strain sequencing project: providing services to taxonomists for standard genome sequencing and annotation.</title>
        <authorList>
            <consortium name="The Broad Institute Genomics Platform"/>
            <consortium name="The Broad Institute Genome Sequencing Center for Infectious Disease"/>
            <person name="Wu L."/>
            <person name="Ma J."/>
        </authorList>
    </citation>
    <scope>NUCLEOTIDE SEQUENCE [LARGE SCALE GENOMIC DNA]</scope>
    <source>
        <strain evidence="4">JCM 31202</strain>
    </source>
</reference>
<protein>
    <submittedName>
        <fullName evidence="3">CU044_5270 family protein</fullName>
    </submittedName>
</protein>
<accession>A0ABW3EW51</accession>